<dbReference type="Proteomes" id="UP000018957">
    <property type="component" value="Unassembled WGS sequence"/>
</dbReference>
<gene>
    <name evidence="1" type="ORF">PTE_02750</name>
</gene>
<accession>W3V6Y2</accession>
<evidence type="ECO:0000313" key="2">
    <source>
        <dbReference type="Proteomes" id="UP000018957"/>
    </source>
</evidence>
<organism evidence="1 2">
    <name type="scientific">Photorhabdus khanii NC19</name>
    <dbReference type="NCBI Taxonomy" id="1004151"/>
    <lineage>
        <taxon>Bacteria</taxon>
        <taxon>Pseudomonadati</taxon>
        <taxon>Pseudomonadota</taxon>
        <taxon>Gammaproteobacteria</taxon>
        <taxon>Enterobacterales</taxon>
        <taxon>Morganellaceae</taxon>
        <taxon>Photorhabdus</taxon>
    </lineage>
</organism>
<evidence type="ECO:0000313" key="1">
    <source>
        <dbReference type="EMBL" id="ETS30804.1"/>
    </source>
</evidence>
<sequence length="54" mass="6076">MIQDDQIDILTLKAAGDLRLKGIRFGRKQIIDREKVLSLHGQNIGATQMICNLI</sequence>
<name>W3V6Y2_9GAMM</name>
<dbReference type="Gene3D" id="1.10.10.60">
    <property type="entry name" value="Homeodomain-like"/>
    <property type="match status" value="1"/>
</dbReference>
<dbReference type="EMBL" id="AYSJ01000013">
    <property type="protein sequence ID" value="ETS30804.1"/>
    <property type="molecule type" value="Genomic_DNA"/>
</dbReference>
<comment type="caution">
    <text evidence="1">The sequence shown here is derived from an EMBL/GenBank/DDBJ whole genome shotgun (WGS) entry which is preliminary data.</text>
</comment>
<keyword evidence="2" id="KW-1185">Reference proteome</keyword>
<reference evidence="1 2" key="1">
    <citation type="submission" date="2013-11" db="EMBL/GenBank/DDBJ databases">
        <title>Elucidation of the Photorhabdus temperata genome and generation of transposon mutant library to identify motility mutants.</title>
        <authorList>
            <person name="Hurst S.G.IV."/>
            <person name="Micheals B."/>
            <person name="Abebe-Akele F."/>
            <person name="Rowedder H."/>
            <person name="Bullock H."/>
            <person name="Jackobeck R."/>
            <person name="Janicki E."/>
            <person name="Tisa L.S."/>
        </authorList>
    </citation>
    <scope>NUCLEOTIDE SEQUENCE [LARGE SCALE GENOMIC DNA]</scope>
    <source>
        <strain evidence="1 2">NC19</strain>
    </source>
</reference>
<protein>
    <submittedName>
        <fullName evidence="1">Uncharacterized protein</fullName>
    </submittedName>
</protein>
<dbReference type="AlphaFoldDB" id="W3V6Y2"/>
<proteinExistence type="predicted"/>